<dbReference type="Gene3D" id="1.10.10.10">
    <property type="entry name" value="Winged helix-like DNA-binding domain superfamily/Winged helix DNA-binding domain"/>
    <property type="match status" value="1"/>
</dbReference>
<dbReference type="Pfam" id="PF12802">
    <property type="entry name" value="MarR_2"/>
    <property type="match status" value="1"/>
</dbReference>
<dbReference type="PANTHER" id="PTHR33164">
    <property type="entry name" value="TRANSCRIPTIONAL REGULATOR, MARR FAMILY"/>
    <property type="match status" value="1"/>
</dbReference>
<dbReference type="InterPro" id="IPR036390">
    <property type="entry name" value="WH_DNA-bd_sf"/>
</dbReference>
<accession>A0A7W8VG90</accession>
<dbReference type="PANTHER" id="PTHR33164:SF43">
    <property type="entry name" value="HTH-TYPE TRANSCRIPTIONAL REPRESSOR YETL"/>
    <property type="match status" value="1"/>
</dbReference>
<sequence length="152" mass="16398">MSQAEGQLEHLIGYRLKQAQAVLRARMDESLRPLGLTTPQYSCLEAIDRHPGGSNSDIARSVFVTRQTMNTLLRGLQQRGLVQRAERANAGRAIPTTLTEEGRRLLAEASGRAAGINQAMTDALGPDLADALALGLSRCIDTLEEMPDLTGS</sequence>
<dbReference type="InterPro" id="IPR000835">
    <property type="entry name" value="HTH_MarR-typ"/>
</dbReference>
<keyword evidence="2" id="KW-0238">DNA-binding</keyword>
<dbReference type="EMBL" id="JACHDB010000001">
    <property type="protein sequence ID" value="MBB5434754.1"/>
    <property type="molecule type" value="Genomic_DNA"/>
</dbReference>
<feature type="domain" description="HTH marR-type" evidence="1">
    <location>
        <begin position="9"/>
        <end position="141"/>
    </location>
</feature>
<evidence type="ECO:0000313" key="3">
    <source>
        <dbReference type="Proteomes" id="UP000572635"/>
    </source>
</evidence>
<protein>
    <submittedName>
        <fullName evidence="2">DNA-binding MarR family transcriptional regulator</fullName>
    </submittedName>
</protein>
<proteinExistence type="predicted"/>
<dbReference type="InterPro" id="IPR039422">
    <property type="entry name" value="MarR/SlyA-like"/>
</dbReference>
<dbReference type="GO" id="GO:0003700">
    <property type="term" value="F:DNA-binding transcription factor activity"/>
    <property type="evidence" value="ECO:0007669"/>
    <property type="project" value="InterPro"/>
</dbReference>
<evidence type="ECO:0000313" key="2">
    <source>
        <dbReference type="EMBL" id="MBB5434754.1"/>
    </source>
</evidence>
<dbReference type="AlphaFoldDB" id="A0A7W8VG90"/>
<dbReference type="GO" id="GO:0006950">
    <property type="term" value="P:response to stress"/>
    <property type="evidence" value="ECO:0007669"/>
    <property type="project" value="TreeGrafter"/>
</dbReference>
<name>A0A7W8VG90_9ACTN</name>
<gene>
    <name evidence="2" type="ORF">HDA36_004838</name>
</gene>
<reference evidence="2 3" key="1">
    <citation type="submission" date="2020-08" db="EMBL/GenBank/DDBJ databases">
        <title>Sequencing the genomes of 1000 actinobacteria strains.</title>
        <authorList>
            <person name="Klenk H.-P."/>
        </authorList>
    </citation>
    <scope>NUCLEOTIDE SEQUENCE [LARGE SCALE GENOMIC DNA]</scope>
    <source>
        <strain evidence="2 3">DSM 44551</strain>
    </source>
</reference>
<dbReference type="InterPro" id="IPR036388">
    <property type="entry name" value="WH-like_DNA-bd_sf"/>
</dbReference>
<dbReference type="Proteomes" id="UP000572635">
    <property type="component" value="Unassembled WGS sequence"/>
</dbReference>
<dbReference type="RefSeq" id="WP_184395683.1">
    <property type="nucleotide sequence ID" value="NZ_BAAAJD010000207.1"/>
</dbReference>
<comment type="caution">
    <text evidence="2">The sequence shown here is derived from an EMBL/GenBank/DDBJ whole genome shotgun (WGS) entry which is preliminary data.</text>
</comment>
<dbReference type="SUPFAM" id="SSF46785">
    <property type="entry name" value="Winged helix' DNA-binding domain"/>
    <property type="match status" value="1"/>
</dbReference>
<dbReference type="SMART" id="SM00347">
    <property type="entry name" value="HTH_MARR"/>
    <property type="match status" value="1"/>
</dbReference>
<evidence type="ECO:0000259" key="1">
    <source>
        <dbReference type="PROSITE" id="PS50995"/>
    </source>
</evidence>
<keyword evidence="3" id="KW-1185">Reference proteome</keyword>
<dbReference type="PROSITE" id="PS50995">
    <property type="entry name" value="HTH_MARR_2"/>
    <property type="match status" value="1"/>
</dbReference>
<dbReference type="GO" id="GO:0003677">
    <property type="term" value="F:DNA binding"/>
    <property type="evidence" value="ECO:0007669"/>
    <property type="project" value="UniProtKB-KW"/>
</dbReference>
<organism evidence="2 3">
    <name type="scientific">Nocardiopsis composta</name>
    <dbReference type="NCBI Taxonomy" id="157465"/>
    <lineage>
        <taxon>Bacteria</taxon>
        <taxon>Bacillati</taxon>
        <taxon>Actinomycetota</taxon>
        <taxon>Actinomycetes</taxon>
        <taxon>Streptosporangiales</taxon>
        <taxon>Nocardiopsidaceae</taxon>
        <taxon>Nocardiopsis</taxon>
    </lineage>
</organism>